<evidence type="ECO:0000313" key="3">
    <source>
        <dbReference type="Proteomes" id="UP000593892"/>
    </source>
</evidence>
<dbReference type="InterPro" id="IPR036388">
    <property type="entry name" value="WH-like_DNA-bd_sf"/>
</dbReference>
<dbReference type="InterPro" id="IPR036390">
    <property type="entry name" value="WH_DNA-bd_sf"/>
</dbReference>
<dbReference type="EMBL" id="CP063849">
    <property type="protein sequence ID" value="QOY92243.1"/>
    <property type="molecule type" value="Genomic_DNA"/>
</dbReference>
<name>A0A7S7SPU1_PALFE</name>
<sequence length="109" mass="12024">MLGEFEYLLITAAARLGDDAYGAAMREEIESTTGRRCSIGALYTTVDRLESKGFVETWMGEATAQRGGRAKRMVRVTPKGVTAAKDFYEAVIRLSIGVSWAENRTQRLA</sequence>
<dbReference type="InterPro" id="IPR005149">
    <property type="entry name" value="Tscrpt_reg_PadR_N"/>
</dbReference>
<dbReference type="Pfam" id="PF03551">
    <property type="entry name" value="PadR"/>
    <property type="match status" value="1"/>
</dbReference>
<gene>
    <name evidence="2" type="ORF">IRI77_33805</name>
</gene>
<keyword evidence="3" id="KW-1185">Reference proteome</keyword>
<protein>
    <submittedName>
        <fullName evidence="2">PadR family transcriptional regulator</fullName>
    </submittedName>
</protein>
<proteinExistence type="predicted"/>
<organism evidence="2 3">
    <name type="scientific">Paludibaculum fermentans</name>
    <dbReference type="NCBI Taxonomy" id="1473598"/>
    <lineage>
        <taxon>Bacteria</taxon>
        <taxon>Pseudomonadati</taxon>
        <taxon>Acidobacteriota</taxon>
        <taxon>Terriglobia</taxon>
        <taxon>Bryobacterales</taxon>
        <taxon>Bryobacteraceae</taxon>
        <taxon>Paludibaculum</taxon>
    </lineage>
</organism>
<evidence type="ECO:0000313" key="2">
    <source>
        <dbReference type="EMBL" id="QOY92243.1"/>
    </source>
</evidence>
<dbReference type="Gene3D" id="1.10.10.10">
    <property type="entry name" value="Winged helix-like DNA-binding domain superfamily/Winged helix DNA-binding domain"/>
    <property type="match status" value="1"/>
</dbReference>
<reference evidence="2 3" key="1">
    <citation type="submission" date="2020-10" db="EMBL/GenBank/DDBJ databases">
        <title>Complete genome sequence of Paludibaculum fermentans P105T, a facultatively anaerobic acidobacterium capable of dissimilatory Fe(III) reduction.</title>
        <authorList>
            <person name="Dedysh S.N."/>
            <person name="Beletsky A.V."/>
            <person name="Kulichevskaya I.S."/>
            <person name="Mardanov A.V."/>
            <person name="Ravin N.V."/>
        </authorList>
    </citation>
    <scope>NUCLEOTIDE SEQUENCE [LARGE SCALE GENOMIC DNA]</scope>
    <source>
        <strain evidence="2 3">P105</strain>
    </source>
</reference>
<feature type="domain" description="Transcription regulator PadR N-terminal" evidence="1">
    <location>
        <begin position="19"/>
        <end position="83"/>
    </location>
</feature>
<dbReference type="Proteomes" id="UP000593892">
    <property type="component" value="Chromosome"/>
</dbReference>
<accession>A0A7S7SPU1</accession>
<dbReference type="AlphaFoldDB" id="A0A7S7SPU1"/>
<evidence type="ECO:0000259" key="1">
    <source>
        <dbReference type="Pfam" id="PF03551"/>
    </source>
</evidence>
<dbReference type="KEGG" id="pfer:IRI77_33805"/>
<dbReference type="SUPFAM" id="SSF46785">
    <property type="entry name" value="Winged helix' DNA-binding domain"/>
    <property type="match status" value="1"/>
</dbReference>